<gene>
    <name evidence="9" type="ORF">GJU40_01160</name>
</gene>
<comment type="caution">
    <text evidence="9">The sequence shown here is derived from an EMBL/GenBank/DDBJ whole genome shotgun (WGS) entry which is preliminary data.</text>
</comment>
<feature type="transmembrane region" description="Helical" evidence="7">
    <location>
        <begin position="62"/>
        <end position="86"/>
    </location>
</feature>
<dbReference type="SUPFAM" id="SSF161098">
    <property type="entry name" value="MetI-like"/>
    <property type="match status" value="1"/>
</dbReference>
<protein>
    <submittedName>
        <fullName evidence="9">ABC transporter permease subunit</fullName>
    </submittedName>
</protein>
<dbReference type="RefSeq" id="WP_154305894.1">
    <property type="nucleotide sequence ID" value="NZ_WKKI01000001.1"/>
</dbReference>
<dbReference type="Gene3D" id="1.10.3720.10">
    <property type="entry name" value="MetI-like"/>
    <property type="match status" value="1"/>
</dbReference>
<keyword evidence="2 7" id="KW-0813">Transport</keyword>
<dbReference type="Pfam" id="PF00528">
    <property type="entry name" value="BPD_transp_1"/>
    <property type="match status" value="1"/>
</dbReference>
<reference evidence="9 10" key="1">
    <citation type="submission" date="2019-11" db="EMBL/GenBank/DDBJ databases">
        <title>Bacillus lacus genome.</title>
        <authorList>
            <person name="Allen C.J."/>
            <person name="Newman J.D."/>
        </authorList>
    </citation>
    <scope>NUCLEOTIDE SEQUENCE [LARGE SCALE GENOMIC DNA]</scope>
    <source>
        <strain evidence="9 10">KCTC 33946</strain>
    </source>
</reference>
<feature type="transmembrane region" description="Helical" evidence="7">
    <location>
        <begin position="131"/>
        <end position="154"/>
    </location>
</feature>
<dbReference type="GO" id="GO:0055085">
    <property type="term" value="P:transmembrane transport"/>
    <property type="evidence" value="ECO:0007669"/>
    <property type="project" value="InterPro"/>
</dbReference>
<evidence type="ECO:0000313" key="9">
    <source>
        <dbReference type="EMBL" id="MRX70775.1"/>
    </source>
</evidence>
<evidence type="ECO:0000259" key="8">
    <source>
        <dbReference type="PROSITE" id="PS50928"/>
    </source>
</evidence>
<dbReference type="Proteomes" id="UP000448867">
    <property type="component" value="Unassembled WGS sequence"/>
</dbReference>
<feature type="transmembrane region" description="Helical" evidence="7">
    <location>
        <begin position="7"/>
        <end position="28"/>
    </location>
</feature>
<dbReference type="AlphaFoldDB" id="A0A7X2LVU6"/>
<evidence type="ECO:0000256" key="7">
    <source>
        <dbReference type="RuleBase" id="RU363032"/>
    </source>
</evidence>
<dbReference type="InterPro" id="IPR035906">
    <property type="entry name" value="MetI-like_sf"/>
</dbReference>
<feature type="domain" description="ABC transmembrane type-1" evidence="8">
    <location>
        <begin position="63"/>
        <end position="254"/>
    </location>
</feature>
<dbReference type="GO" id="GO:0005886">
    <property type="term" value="C:plasma membrane"/>
    <property type="evidence" value="ECO:0007669"/>
    <property type="project" value="UniProtKB-SubCell"/>
</dbReference>
<keyword evidence="4 7" id="KW-0812">Transmembrane</keyword>
<dbReference type="PROSITE" id="PS50928">
    <property type="entry name" value="ABC_TM1"/>
    <property type="match status" value="1"/>
</dbReference>
<evidence type="ECO:0000313" key="10">
    <source>
        <dbReference type="Proteomes" id="UP000448867"/>
    </source>
</evidence>
<accession>A0A7X2LVU6</accession>
<feature type="transmembrane region" description="Helical" evidence="7">
    <location>
        <begin position="98"/>
        <end position="119"/>
    </location>
</feature>
<dbReference type="PANTHER" id="PTHR43744">
    <property type="entry name" value="ABC TRANSPORTER PERMEASE PROTEIN MG189-RELATED-RELATED"/>
    <property type="match status" value="1"/>
</dbReference>
<keyword evidence="3" id="KW-1003">Cell membrane</keyword>
<evidence type="ECO:0000256" key="5">
    <source>
        <dbReference type="ARBA" id="ARBA00022989"/>
    </source>
</evidence>
<evidence type="ECO:0000256" key="4">
    <source>
        <dbReference type="ARBA" id="ARBA00022692"/>
    </source>
</evidence>
<comment type="subcellular location">
    <subcellularLocation>
        <location evidence="1 7">Cell membrane</location>
        <topology evidence="1 7">Multi-pass membrane protein</topology>
    </subcellularLocation>
</comment>
<dbReference type="EMBL" id="WKKI01000001">
    <property type="protein sequence ID" value="MRX70775.1"/>
    <property type="molecule type" value="Genomic_DNA"/>
</dbReference>
<evidence type="ECO:0000256" key="1">
    <source>
        <dbReference type="ARBA" id="ARBA00004651"/>
    </source>
</evidence>
<keyword evidence="10" id="KW-1185">Reference proteome</keyword>
<name>A0A7X2LVU6_9BACI</name>
<comment type="similarity">
    <text evidence="7">Belongs to the binding-protein-dependent transport system permease family.</text>
</comment>
<feature type="transmembrane region" description="Helical" evidence="7">
    <location>
        <begin position="233"/>
        <end position="254"/>
    </location>
</feature>
<dbReference type="InterPro" id="IPR000515">
    <property type="entry name" value="MetI-like"/>
</dbReference>
<feature type="transmembrane region" description="Helical" evidence="7">
    <location>
        <begin position="175"/>
        <end position="198"/>
    </location>
</feature>
<sequence>MKSTKGGLLILYALLIIIPVLSIFFTTFKTPAEMYKNVLGIPENISPENYTSLVANESMGTYFTNSVTVTICSVILTLFLSSLIAFSITRLGKTIGNGFFILFLLGMMVPAQVNMIPLYQLMVELGLTNSLAGLIIVNTAVTMPVGVFILTGFMKSLPSSLFEASSIDGASNWKMYTKIAIPLSLPSLAATAIFLFVMHWNDLLYPLLLITDDQYKTLPLALLDFQGEYMTNYPMLFTGVILASAPMVIAYLFLQRYFIAGMTAGSVKG</sequence>
<proteinExistence type="inferred from homology"/>
<evidence type="ECO:0000256" key="3">
    <source>
        <dbReference type="ARBA" id="ARBA00022475"/>
    </source>
</evidence>
<dbReference type="CDD" id="cd06261">
    <property type="entry name" value="TM_PBP2"/>
    <property type="match status" value="1"/>
</dbReference>
<evidence type="ECO:0000256" key="2">
    <source>
        <dbReference type="ARBA" id="ARBA00022448"/>
    </source>
</evidence>
<dbReference type="OrthoDB" id="187395at2"/>
<dbReference type="PANTHER" id="PTHR43744:SF12">
    <property type="entry name" value="ABC TRANSPORTER PERMEASE PROTEIN MG189-RELATED"/>
    <property type="match status" value="1"/>
</dbReference>
<keyword evidence="6 7" id="KW-0472">Membrane</keyword>
<organism evidence="9 10">
    <name type="scientific">Metabacillus lacus</name>
    <dbReference type="NCBI Taxonomy" id="1983721"/>
    <lineage>
        <taxon>Bacteria</taxon>
        <taxon>Bacillati</taxon>
        <taxon>Bacillota</taxon>
        <taxon>Bacilli</taxon>
        <taxon>Bacillales</taxon>
        <taxon>Bacillaceae</taxon>
        <taxon>Metabacillus</taxon>
    </lineage>
</organism>
<evidence type="ECO:0000256" key="6">
    <source>
        <dbReference type="ARBA" id="ARBA00023136"/>
    </source>
</evidence>
<keyword evidence="5 7" id="KW-1133">Transmembrane helix</keyword>